<organism evidence="2 3">
    <name type="scientific">Candidatus Nitrospira kreftii</name>
    <dbReference type="NCBI Taxonomy" id="2652173"/>
    <lineage>
        <taxon>Bacteria</taxon>
        <taxon>Pseudomonadati</taxon>
        <taxon>Nitrospirota</taxon>
        <taxon>Nitrospiria</taxon>
        <taxon>Nitrospirales</taxon>
        <taxon>Nitrospiraceae</taxon>
        <taxon>Nitrospira</taxon>
    </lineage>
</organism>
<reference evidence="2 3" key="1">
    <citation type="journal article" date="2020" name="ISME J.">
        <title>Enrichment and physiological characterization of a novel comammox Nitrospira indicates ammonium inhibition of complete nitrification.</title>
        <authorList>
            <person name="Sakoula D."/>
            <person name="Koch H."/>
            <person name="Frank J."/>
            <person name="Jetten M.S.M."/>
            <person name="van Kessel M.A.H.J."/>
            <person name="Lucker S."/>
        </authorList>
    </citation>
    <scope>NUCLEOTIDE SEQUENCE [LARGE SCALE GENOMIC DNA]</scope>
    <source>
        <strain evidence="2">Comreactor17</strain>
    </source>
</reference>
<dbReference type="AlphaFoldDB" id="A0A7S8FHZ4"/>
<feature type="region of interest" description="Disordered" evidence="1">
    <location>
        <begin position="1"/>
        <end position="21"/>
    </location>
</feature>
<dbReference type="EMBL" id="CP047423">
    <property type="protein sequence ID" value="QPD06189.1"/>
    <property type="molecule type" value="Genomic_DNA"/>
</dbReference>
<proteinExistence type="predicted"/>
<evidence type="ECO:0000313" key="3">
    <source>
        <dbReference type="Proteomes" id="UP000593737"/>
    </source>
</evidence>
<name>A0A7S8FHZ4_9BACT</name>
<dbReference type="Proteomes" id="UP000593737">
    <property type="component" value="Chromosome"/>
</dbReference>
<evidence type="ECO:0000313" key="2">
    <source>
        <dbReference type="EMBL" id="QPD06189.1"/>
    </source>
</evidence>
<protein>
    <submittedName>
        <fullName evidence="2">Uncharacterized protein</fullName>
    </submittedName>
</protein>
<gene>
    <name evidence="2" type="ORF">Nkreftii_003963</name>
</gene>
<evidence type="ECO:0000256" key="1">
    <source>
        <dbReference type="SAM" id="MobiDB-lite"/>
    </source>
</evidence>
<accession>A0A7S8FHZ4</accession>
<sequence>MGTGKSSKRQVAATRPKQQTELEDQRLRELVADLTFSEIILMQRILEKQCQKMQLK</sequence>
<dbReference type="KEGG" id="nkf:Nkreftii_003963"/>